<dbReference type="InterPro" id="IPR003838">
    <property type="entry name" value="ABC3_permease_C"/>
</dbReference>
<reference evidence="10" key="1">
    <citation type="submission" date="2018-06" db="EMBL/GenBank/DDBJ databases">
        <authorList>
            <person name="Zhirakovskaya E."/>
        </authorList>
    </citation>
    <scope>NUCLEOTIDE SEQUENCE</scope>
</reference>
<dbReference type="GO" id="GO:0022857">
    <property type="term" value="F:transmembrane transporter activity"/>
    <property type="evidence" value="ECO:0007669"/>
    <property type="project" value="TreeGrafter"/>
</dbReference>
<feature type="transmembrane region" description="Helical" evidence="7">
    <location>
        <begin position="21"/>
        <end position="41"/>
    </location>
</feature>
<dbReference type="PANTHER" id="PTHR30572:SF4">
    <property type="entry name" value="ABC TRANSPORTER PERMEASE YTRF"/>
    <property type="match status" value="1"/>
</dbReference>
<dbReference type="PANTHER" id="PTHR30572">
    <property type="entry name" value="MEMBRANE COMPONENT OF TRANSPORTER-RELATED"/>
    <property type="match status" value="1"/>
</dbReference>
<evidence type="ECO:0000256" key="7">
    <source>
        <dbReference type="SAM" id="Phobius"/>
    </source>
</evidence>
<evidence type="ECO:0000256" key="4">
    <source>
        <dbReference type="ARBA" id="ARBA00022989"/>
    </source>
</evidence>
<feature type="transmembrane region" description="Helical" evidence="7">
    <location>
        <begin position="320"/>
        <end position="349"/>
    </location>
</feature>
<keyword evidence="3 7" id="KW-0812">Transmembrane</keyword>
<dbReference type="EMBL" id="UOFT01000029">
    <property type="protein sequence ID" value="VAW93015.1"/>
    <property type="molecule type" value="Genomic_DNA"/>
</dbReference>
<dbReference type="AlphaFoldDB" id="A0A3B0ZHW0"/>
<accession>A0A3B0ZHW0</accession>
<comment type="similarity">
    <text evidence="6">Belongs to the ABC-4 integral membrane protein family.</text>
</comment>
<keyword evidence="4 7" id="KW-1133">Transmembrane helix</keyword>
<comment type="subcellular location">
    <subcellularLocation>
        <location evidence="1">Cell membrane</location>
        <topology evidence="1">Multi-pass membrane protein</topology>
    </subcellularLocation>
</comment>
<evidence type="ECO:0000256" key="1">
    <source>
        <dbReference type="ARBA" id="ARBA00004651"/>
    </source>
</evidence>
<keyword evidence="5 7" id="KW-0472">Membrane</keyword>
<protein>
    <submittedName>
        <fullName evidence="10">ABC-type antimicrobial peptide transport system, permease component</fullName>
    </submittedName>
</protein>
<evidence type="ECO:0000259" key="8">
    <source>
        <dbReference type="Pfam" id="PF02687"/>
    </source>
</evidence>
<evidence type="ECO:0000256" key="2">
    <source>
        <dbReference type="ARBA" id="ARBA00022475"/>
    </source>
</evidence>
<proteinExistence type="inferred from homology"/>
<feature type="domain" description="ABC3 transporter permease C-terminal" evidence="8">
    <location>
        <begin position="279"/>
        <end position="392"/>
    </location>
</feature>
<dbReference type="GO" id="GO:0005886">
    <property type="term" value="C:plasma membrane"/>
    <property type="evidence" value="ECO:0007669"/>
    <property type="project" value="UniProtKB-SubCell"/>
</dbReference>
<feature type="domain" description="MacB-like periplasmic core" evidence="9">
    <location>
        <begin position="21"/>
        <end position="242"/>
    </location>
</feature>
<dbReference type="Pfam" id="PF12704">
    <property type="entry name" value="MacB_PCD"/>
    <property type="match status" value="1"/>
</dbReference>
<evidence type="ECO:0000256" key="5">
    <source>
        <dbReference type="ARBA" id="ARBA00023136"/>
    </source>
</evidence>
<sequence>MLTKDFIRLTGTSLLAHKLRSFLTMLGISIGITAVVLLTSIGEGLYKFVLSEFTQFGTTLVGINPGKVTTFGMSMGVFGSVRPLTIGDAEALKQLSFAKSVVPLVQGNAEVEGNRRTRRTTVYGVGSAFPETFSMKISAGRFLPDDDPTAPRAFVVLGYKVKKELFANKNPLGQRVRIGGARYRVIGTMEAKGQVLGFDLDDTVYIPAARGLDLFNRDSLMEIDILYKEGTNVDRVVAGIKRIMKSRHGRDDVTITTQEQMLAVLGSILNVLTFAVGAIGSISLLVGGIGIITIMTISVNERTTEIGLLRALGAKKTQVLSLFLGEAIVLSAIGGAVGLLLGIGLAQLLHTVLPALPVHTPWTFVLLAEGLAIIIGLAAGVLPAQRAARLDPIEALRAE</sequence>
<evidence type="ECO:0000259" key="9">
    <source>
        <dbReference type="Pfam" id="PF12704"/>
    </source>
</evidence>
<dbReference type="InterPro" id="IPR050250">
    <property type="entry name" value="Macrolide_Exporter_MacB"/>
</dbReference>
<evidence type="ECO:0000256" key="3">
    <source>
        <dbReference type="ARBA" id="ARBA00022692"/>
    </source>
</evidence>
<evidence type="ECO:0000313" key="10">
    <source>
        <dbReference type="EMBL" id="VAW93015.1"/>
    </source>
</evidence>
<feature type="transmembrane region" description="Helical" evidence="7">
    <location>
        <begin position="271"/>
        <end position="299"/>
    </location>
</feature>
<dbReference type="Pfam" id="PF02687">
    <property type="entry name" value="FtsX"/>
    <property type="match status" value="1"/>
</dbReference>
<evidence type="ECO:0000256" key="6">
    <source>
        <dbReference type="ARBA" id="ARBA00038076"/>
    </source>
</evidence>
<keyword evidence="2" id="KW-1003">Cell membrane</keyword>
<dbReference type="InterPro" id="IPR025857">
    <property type="entry name" value="MacB_PCD"/>
</dbReference>
<feature type="transmembrane region" description="Helical" evidence="7">
    <location>
        <begin position="361"/>
        <end position="382"/>
    </location>
</feature>
<organism evidence="10">
    <name type="scientific">hydrothermal vent metagenome</name>
    <dbReference type="NCBI Taxonomy" id="652676"/>
    <lineage>
        <taxon>unclassified sequences</taxon>
        <taxon>metagenomes</taxon>
        <taxon>ecological metagenomes</taxon>
    </lineage>
</organism>
<gene>
    <name evidence="10" type="ORF">MNBD_GAMMA23-826</name>
</gene>
<name>A0A3B0ZHW0_9ZZZZ</name>